<reference evidence="6" key="1">
    <citation type="submission" date="2015-01" db="EMBL/GenBank/DDBJ databases">
        <authorList>
            <person name="Durling Mikael"/>
        </authorList>
    </citation>
    <scope>NUCLEOTIDE SEQUENCE</scope>
</reference>
<evidence type="ECO:0000256" key="4">
    <source>
        <dbReference type="SAM" id="MobiDB-lite"/>
    </source>
</evidence>
<feature type="region of interest" description="Disordered" evidence="4">
    <location>
        <begin position="643"/>
        <end position="663"/>
    </location>
</feature>
<dbReference type="SUPFAM" id="SSF57701">
    <property type="entry name" value="Zn2/Cys6 DNA-binding domain"/>
    <property type="match status" value="1"/>
</dbReference>
<feature type="domain" description="Zn(2)-C6 fungal-type" evidence="5">
    <location>
        <begin position="31"/>
        <end position="60"/>
    </location>
</feature>
<dbReference type="SMART" id="SM00066">
    <property type="entry name" value="GAL4"/>
    <property type="match status" value="1"/>
</dbReference>
<dbReference type="CDD" id="cd00067">
    <property type="entry name" value="GAL4"/>
    <property type="match status" value="1"/>
</dbReference>
<dbReference type="PROSITE" id="PS00463">
    <property type="entry name" value="ZN2_CY6_FUNGAL_1"/>
    <property type="match status" value="1"/>
</dbReference>
<dbReference type="CDD" id="cd12148">
    <property type="entry name" value="fungal_TF_MHR"/>
    <property type="match status" value="1"/>
</dbReference>
<dbReference type="AlphaFoldDB" id="A0A0B7KA96"/>
<dbReference type="Pfam" id="PF04082">
    <property type="entry name" value="Fungal_trans"/>
    <property type="match status" value="1"/>
</dbReference>
<dbReference type="PANTHER" id="PTHR31001">
    <property type="entry name" value="UNCHARACTERIZED TRANSCRIPTIONAL REGULATORY PROTEIN"/>
    <property type="match status" value="1"/>
</dbReference>
<dbReference type="InterPro" id="IPR007219">
    <property type="entry name" value="XnlR_reg_dom"/>
</dbReference>
<sequence length="713" mass="80760">MRRTQHHGIAKGSRRRSPLPESSVLGQTSRSCIICHRRKVRCDRKEPCSNCVRHGSTCQYPETSAQESPRKPPSLQDVTDRLERVETLLLEVLNKGRVSIQASVPAKDLNEVPQISTDPPPIVRRPWETLVTDGKRIQYVDNTNLLDLFQDEDRINPPEIQPSQRIASKRGRSLNLTVGLPSVVTDNSANWHQLYPDTQLALVLWTTYIENVDPVLKILHIPTMQSAMINVISQSQPHSYSMSALAFAVYFAAVTSLSEEQLPHLTAEDREVMLQKYKNGINQVITEGQLFNEPDPTVLQALAIFATSLRVHDNSRTVWILIGTTIRLAQSIGIHREGASLRLSPFESEIRLRLWWHLCLLDSRAPEDHGFARIESFNHDLRLPLNIDDNQLFPTMEKLPQDAEGWTETSFAIMQLEVARLLHQVLGERTRNIDILQELAEKRKIIDSHKASIERRFFPKGICSTIQKAASSHYYAASSKMVFMLQVREDLHVNNHRACPRAVHQGLSERPFRSACDTLRKGWSLVSGEISPKFVWVFKAYTQWYALAYVLRYLCAFPSRPETKEARILVNKTFGTISNGLHEHNSSKSNIWRCLLWLQRQASEAEINAGEASANHQTHTTDHDSIEVVADGSVSHNQSGSFLPSHITVPRHDNRTSSASNAVDIPSIPDQLIGMYEHAEVEWQNGDFAFGDSIAPEMLYLPEWSDIVNRGFG</sequence>
<dbReference type="PANTHER" id="PTHR31001:SF77">
    <property type="entry name" value="TRANSCRIPTION FACTOR, PUTATIVE (AFU_ORTHOLOGUE AFUA_3G12940)-RELATED"/>
    <property type="match status" value="1"/>
</dbReference>
<evidence type="ECO:0000256" key="3">
    <source>
        <dbReference type="ARBA" id="ARBA00023242"/>
    </source>
</evidence>
<dbReference type="Pfam" id="PF00172">
    <property type="entry name" value="Zn_clus"/>
    <property type="match status" value="1"/>
</dbReference>
<accession>A0A0B7KA96</accession>
<dbReference type="PROSITE" id="PS50048">
    <property type="entry name" value="ZN2_CY6_FUNGAL_2"/>
    <property type="match status" value="1"/>
</dbReference>
<dbReference type="InterPro" id="IPR050613">
    <property type="entry name" value="Sec_Metabolite_Reg"/>
</dbReference>
<evidence type="ECO:0000256" key="2">
    <source>
        <dbReference type="ARBA" id="ARBA00022723"/>
    </source>
</evidence>
<name>A0A0B7KA96_BIOOC</name>
<feature type="region of interest" description="Disordered" evidence="4">
    <location>
        <begin position="1"/>
        <end position="23"/>
    </location>
</feature>
<dbReference type="InterPro" id="IPR036864">
    <property type="entry name" value="Zn2-C6_fun-type_DNA-bd_sf"/>
</dbReference>
<proteinExistence type="predicted"/>
<organism evidence="6">
    <name type="scientific">Bionectria ochroleuca</name>
    <name type="common">Gliocladium roseum</name>
    <dbReference type="NCBI Taxonomy" id="29856"/>
    <lineage>
        <taxon>Eukaryota</taxon>
        <taxon>Fungi</taxon>
        <taxon>Dikarya</taxon>
        <taxon>Ascomycota</taxon>
        <taxon>Pezizomycotina</taxon>
        <taxon>Sordariomycetes</taxon>
        <taxon>Hypocreomycetidae</taxon>
        <taxon>Hypocreales</taxon>
        <taxon>Bionectriaceae</taxon>
        <taxon>Clonostachys</taxon>
    </lineage>
</organism>
<evidence type="ECO:0000259" key="5">
    <source>
        <dbReference type="PROSITE" id="PS50048"/>
    </source>
</evidence>
<gene>
    <name evidence="6" type="ORF">BN869_000007853_1</name>
</gene>
<dbReference type="Gene3D" id="4.10.240.10">
    <property type="entry name" value="Zn(2)-C6 fungal-type DNA-binding domain"/>
    <property type="match status" value="1"/>
</dbReference>
<keyword evidence="3" id="KW-0539">Nucleus</keyword>
<evidence type="ECO:0000256" key="1">
    <source>
        <dbReference type="ARBA" id="ARBA00004123"/>
    </source>
</evidence>
<dbReference type="GO" id="GO:0006351">
    <property type="term" value="P:DNA-templated transcription"/>
    <property type="evidence" value="ECO:0007669"/>
    <property type="project" value="InterPro"/>
</dbReference>
<dbReference type="GO" id="GO:0008270">
    <property type="term" value="F:zinc ion binding"/>
    <property type="evidence" value="ECO:0007669"/>
    <property type="project" value="InterPro"/>
</dbReference>
<dbReference type="GO" id="GO:0003677">
    <property type="term" value="F:DNA binding"/>
    <property type="evidence" value="ECO:0007669"/>
    <property type="project" value="InterPro"/>
</dbReference>
<dbReference type="SMART" id="SM00906">
    <property type="entry name" value="Fungal_trans"/>
    <property type="match status" value="1"/>
</dbReference>
<protein>
    <recommendedName>
        <fullName evidence="5">Zn(2)-C6 fungal-type domain-containing protein</fullName>
    </recommendedName>
</protein>
<dbReference type="InterPro" id="IPR001138">
    <property type="entry name" value="Zn2Cys6_DnaBD"/>
</dbReference>
<dbReference type="GO" id="GO:0005634">
    <property type="term" value="C:nucleus"/>
    <property type="evidence" value="ECO:0007669"/>
    <property type="project" value="UniProtKB-SubCell"/>
</dbReference>
<keyword evidence="2" id="KW-0479">Metal-binding</keyword>
<dbReference type="EMBL" id="CDPU01000025">
    <property type="protein sequence ID" value="CEO51795.1"/>
    <property type="molecule type" value="Genomic_DNA"/>
</dbReference>
<feature type="compositionally biased region" description="Basic residues" evidence="4">
    <location>
        <begin position="1"/>
        <end position="17"/>
    </location>
</feature>
<evidence type="ECO:0000313" key="6">
    <source>
        <dbReference type="EMBL" id="CEO51795.1"/>
    </source>
</evidence>
<dbReference type="GO" id="GO:0000981">
    <property type="term" value="F:DNA-binding transcription factor activity, RNA polymerase II-specific"/>
    <property type="evidence" value="ECO:0007669"/>
    <property type="project" value="InterPro"/>
</dbReference>
<comment type="subcellular location">
    <subcellularLocation>
        <location evidence="1">Nucleus</location>
    </subcellularLocation>
</comment>